<dbReference type="AlphaFoldDB" id="A0A1Q5PF38"/>
<proteinExistence type="predicted"/>
<feature type="compositionally biased region" description="Low complexity" evidence="1">
    <location>
        <begin position="58"/>
        <end position="68"/>
    </location>
</feature>
<evidence type="ECO:0000313" key="2">
    <source>
        <dbReference type="EMBL" id="OKL40858.1"/>
    </source>
</evidence>
<feature type="compositionally biased region" description="Basic and acidic residues" evidence="1">
    <location>
        <begin position="37"/>
        <end position="55"/>
    </location>
</feature>
<reference evidence="2 3" key="1">
    <citation type="submission" date="2016-03" db="EMBL/GenBank/DDBJ databases">
        <title>Genome sequence of Pontibacter sp. nov., of the family cytophagaceae, isolated from marine sediment of the Yellow Sea, China.</title>
        <authorList>
            <person name="Zhang G."/>
            <person name="Zhang R."/>
        </authorList>
    </citation>
    <scope>NUCLEOTIDE SEQUENCE [LARGE SCALE GENOMIC DNA]</scope>
    <source>
        <strain evidence="2 3">S10-8</strain>
    </source>
</reference>
<feature type="region of interest" description="Disordered" evidence="1">
    <location>
        <begin position="1"/>
        <end position="79"/>
    </location>
</feature>
<dbReference type="RefSeq" id="WP_073851477.1">
    <property type="nucleotide sequence ID" value="NZ_LVWA01000004.1"/>
</dbReference>
<dbReference type="Proteomes" id="UP000186551">
    <property type="component" value="Unassembled WGS sequence"/>
</dbReference>
<dbReference type="STRING" id="1797110.A3841_13505"/>
<gene>
    <name evidence="2" type="ORF">A3841_13505</name>
</gene>
<evidence type="ECO:0000313" key="3">
    <source>
        <dbReference type="Proteomes" id="UP000186551"/>
    </source>
</evidence>
<dbReference type="OrthoDB" id="853730at2"/>
<keyword evidence="3" id="KW-1185">Reference proteome</keyword>
<dbReference type="EMBL" id="LVWA01000004">
    <property type="protein sequence ID" value="OKL40858.1"/>
    <property type="molecule type" value="Genomic_DNA"/>
</dbReference>
<name>A0A1Q5PF38_9BACT</name>
<evidence type="ECO:0000256" key="1">
    <source>
        <dbReference type="SAM" id="MobiDB-lite"/>
    </source>
</evidence>
<comment type="caution">
    <text evidence="2">The sequence shown here is derived from an EMBL/GenBank/DDBJ whole genome shotgun (WGS) entry which is preliminary data.</text>
</comment>
<protein>
    <submittedName>
        <fullName evidence="2">Uncharacterized protein</fullName>
    </submittedName>
</protein>
<feature type="compositionally biased region" description="Basic and acidic residues" evidence="1">
    <location>
        <begin position="69"/>
        <end position="79"/>
    </location>
</feature>
<sequence>MPSYKHTQPGGENKGKPTGEGQNKAAGGKPVDPGQTRAEHEELKKKHTDGPDKAAGKNTTTNNPNRNTNKPEIDNNKYN</sequence>
<accession>A0A1Q5PF38</accession>
<organism evidence="2 3">
    <name type="scientific">Pontibacter flavimaris</name>
    <dbReference type="NCBI Taxonomy" id="1797110"/>
    <lineage>
        <taxon>Bacteria</taxon>
        <taxon>Pseudomonadati</taxon>
        <taxon>Bacteroidota</taxon>
        <taxon>Cytophagia</taxon>
        <taxon>Cytophagales</taxon>
        <taxon>Hymenobacteraceae</taxon>
        <taxon>Pontibacter</taxon>
    </lineage>
</organism>